<dbReference type="AlphaFoldDB" id="B8AUA8"/>
<dbReference type="Gramene" id="BGIOSGA015778-TA">
    <property type="protein sequence ID" value="BGIOSGA015778-PA"/>
    <property type="gene ID" value="BGIOSGA015778"/>
</dbReference>
<evidence type="ECO:0000313" key="2">
    <source>
        <dbReference type="EMBL" id="EEC76657.1"/>
    </source>
</evidence>
<dbReference type="STRING" id="39946.B8AUA8"/>
<reference evidence="2 3" key="1">
    <citation type="journal article" date="2005" name="PLoS Biol.">
        <title>The genomes of Oryza sativa: a history of duplications.</title>
        <authorList>
            <person name="Yu J."/>
            <person name="Wang J."/>
            <person name="Lin W."/>
            <person name="Li S."/>
            <person name="Li H."/>
            <person name="Zhou J."/>
            <person name="Ni P."/>
            <person name="Dong W."/>
            <person name="Hu S."/>
            <person name="Zeng C."/>
            <person name="Zhang J."/>
            <person name="Zhang Y."/>
            <person name="Li R."/>
            <person name="Xu Z."/>
            <person name="Li S."/>
            <person name="Li X."/>
            <person name="Zheng H."/>
            <person name="Cong L."/>
            <person name="Lin L."/>
            <person name="Yin J."/>
            <person name="Geng J."/>
            <person name="Li G."/>
            <person name="Shi J."/>
            <person name="Liu J."/>
            <person name="Lv H."/>
            <person name="Li J."/>
            <person name="Wang J."/>
            <person name="Deng Y."/>
            <person name="Ran L."/>
            <person name="Shi X."/>
            <person name="Wang X."/>
            <person name="Wu Q."/>
            <person name="Li C."/>
            <person name="Ren X."/>
            <person name="Wang J."/>
            <person name="Wang X."/>
            <person name="Li D."/>
            <person name="Liu D."/>
            <person name="Zhang X."/>
            <person name="Ji Z."/>
            <person name="Zhao W."/>
            <person name="Sun Y."/>
            <person name="Zhang Z."/>
            <person name="Bao J."/>
            <person name="Han Y."/>
            <person name="Dong L."/>
            <person name="Ji J."/>
            <person name="Chen P."/>
            <person name="Wu S."/>
            <person name="Liu J."/>
            <person name="Xiao Y."/>
            <person name="Bu D."/>
            <person name="Tan J."/>
            <person name="Yang L."/>
            <person name="Ye C."/>
            <person name="Zhang J."/>
            <person name="Xu J."/>
            <person name="Zhou Y."/>
            <person name="Yu Y."/>
            <person name="Zhang B."/>
            <person name="Zhuang S."/>
            <person name="Wei H."/>
            <person name="Liu B."/>
            <person name="Lei M."/>
            <person name="Yu H."/>
            <person name="Li Y."/>
            <person name="Xu H."/>
            <person name="Wei S."/>
            <person name="He X."/>
            <person name="Fang L."/>
            <person name="Zhang Z."/>
            <person name="Zhang Y."/>
            <person name="Huang X."/>
            <person name="Su Z."/>
            <person name="Tong W."/>
            <person name="Li J."/>
            <person name="Tong Z."/>
            <person name="Li S."/>
            <person name="Ye J."/>
            <person name="Wang L."/>
            <person name="Fang L."/>
            <person name="Lei T."/>
            <person name="Chen C."/>
            <person name="Chen H."/>
            <person name="Xu Z."/>
            <person name="Li H."/>
            <person name="Huang H."/>
            <person name="Zhang F."/>
            <person name="Xu H."/>
            <person name="Li N."/>
            <person name="Zhao C."/>
            <person name="Li S."/>
            <person name="Dong L."/>
            <person name="Huang Y."/>
            <person name="Li L."/>
            <person name="Xi Y."/>
            <person name="Qi Q."/>
            <person name="Li W."/>
            <person name="Zhang B."/>
            <person name="Hu W."/>
            <person name="Zhang Y."/>
            <person name="Tian X."/>
            <person name="Jiao Y."/>
            <person name="Liang X."/>
            <person name="Jin J."/>
            <person name="Gao L."/>
            <person name="Zheng W."/>
            <person name="Hao B."/>
            <person name="Liu S."/>
            <person name="Wang W."/>
            <person name="Yuan L."/>
            <person name="Cao M."/>
            <person name="McDermott J."/>
            <person name="Samudrala R."/>
            <person name="Wang J."/>
            <person name="Wong G.K."/>
            <person name="Yang H."/>
        </authorList>
    </citation>
    <scope>NUCLEOTIDE SEQUENCE [LARGE SCALE GENOMIC DNA]</scope>
    <source>
        <strain evidence="3">cv. 93-11</strain>
    </source>
</reference>
<accession>B8AUA8</accession>
<gene>
    <name evidence="2" type="ORF">OsI_14617</name>
</gene>
<evidence type="ECO:0000256" key="1">
    <source>
        <dbReference type="SAM" id="MobiDB-lite"/>
    </source>
</evidence>
<dbReference type="HOGENOM" id="CLU_1725319_0_0_1"/>
<organism evidence="2 3">
    <name type="scientific">Oryza sativa subsp. indica</name>
    <name type="common">Rice</name>
    <dbReference type="NCBI Taxonomy" id="39946"/>
    <lineage>
        <taxon>Eukaryota</taxon>
        <taxon>Viridiplantae</taxon>
        <taxon>Streptophyta</taxon>
        <taxon>Embryophyta</taxon>
        <taxon>Tracheophyta</taxon>
        <taxon>Spermatophyta</taxon>
        <taxon>Magnoliopsida</taxon>
        <taxon>Liliopsida</taxon>
        <taxon>Poales</taxon>
        <taxon>Poaceae</taxon>
        <taxon>BOP clade</taxon>
        <taxon>Oryzoideae</taxon>
        <taxon>Oryzeae</taxon>
        <taxon>Oryzinae</taxon>
        <taxon>Oryza</taxon>
        <taxon>Oryza sativa</taxon>
    </lineage>
</organism>
<dbReference type="EMBL" id="CM000129">
    <property type="protein sequence ID" value="EEC76657.1"/>
    <property type="molecule type" value="Genomic_DNA"/>
</dbReference>
<feature type="region of interest" description="Disordered" evidence="1">
    <location>
        <begin position="51"/>
        <end position="74"/>
    </location>
</feature>
<dbReference type="PANTHER" id="PTHR47251:SF1">
    <property type="entry name" value="FINGER DOMAIN PROTEIN, PUTATIVE (AFU_ORTHOLOGUE AFUA_3G04180)-RELATED"/>
    <property type="match status" value="1"/>
</dbReference>
<name>B8AUA8_ORYSI</name>
<dbReference type="PANTHER" id="PTHR47251">
    <property type="entry name" value="FINGER DOMAIN PROTEIN, PUTATIVE (AFU_ORTHOLOGUE AFUA_3G04180)-RELATED"/>
    <property type="match status" value="1"/>
</dbReference>
<feature type="compositionally biased region" description="Acidic residues" evidence="1">
    <location>
        <begin position="63"/>
        <end position="74"/>
    </location>
</feature>
<dbReference type="Proteomes" id="UP000007015">
    <property type="component" value="Chromosome 4"/>
</dbReference>
<evidence type="ECO:0000313" key="3">
    <source>
        <dbReference type="Proteomes" id="UP000007015"/>
    </source>
</evidence>
<protein>
    <submittedName>
        <fullName evidence="2">Uncharacterized protein</fullName>
    </submittedName>
</protein>
<sequence length="152" mass="16814">MVSIHNQDLAVSIRSDSCFVGSAPDPSDRSCDPACSAFWVFRIDHRATRVQQEGERNFPGAPVEEDEEGDGVYGLEEDDDFEEFRLPMSHRPTENLDTEVLEQASVDTQLTSSNVGSRRWVGRAKGFGKQGFTSSSLSSCLLLLHTVTRCIS</sequence>
<proteinExistence type="predicted"/>
<keyword evidence="3" id="KW-1185">Reference proteome</keyword>